<sequence>PSRQQKKKKKKRSSNIGPHKPLAFPMNMASFIVGHSITILSTQPRKVKATSQIKSNSLKLSPPRT</sequence>
<feature type="compositionally biased region" description="Basic residues" evidence="1">
    <location>
        <begin position="1"/>
        <end position="13"/>
    </location>
</feature>
<organism evidence="2 3">
    <name type="scientific">Sphagnum jensenii</name>
    <dbReference type="NCBI Taxonomy" id="128206"/>
    <lineage>
        <taxon>Eukaryota</taxon>
        <taxon>Viridiplantae</taxon>
        <taxon>Streptophyta</taxon>
        <taxon>Embryophyta</taxon>
        <taxon>Bryophyta</taxon>
        <taxon>Sphagnophytina</taxon>
        <taxon>Sphagnopsida</taxon>
        <taxon>Sphagnales</taxon>
        <taxon>Sphagnaceae</taxon>
        <taxon>Sphagnum</taxon>
    </lineage>
</organism>
<feature type="non-terminal residue" evidence="2">
    <location>
        <position position="1"/>
    </location>
</feature>
<feature type="non-terminal residue" evidence="2">
    <location>
        <position position="65"/>
    </location>
</feature>
<dbReference type="Proteomes" id="UP001497444">
    <property type="component" value="Chromosome 4"/>
</dbReference>
<name>A0ABP0WX57_9BRYO</name>
<gene>
    <name evidence="2" type="ORF">CSSPJE1EN1_LOCUS16921</name>
</gene>
<evidence type="ECO:0000256" key="1">
    <source>
        <dbReference type="SAM" id="MobiDB-lite"/>
    </source>
</evidence>
<feature type="region of interest" description="Disordered" evidence="1">
    <location>
        <begin position="1"/>
        <end position="22"/>
    </location>
</feature>
<dbReference type="EMBL" id="OZ020099">
    <property type="protein sequence ID" value="CAK9271443.1"/>
    <property type="molecule type" value="Genomic_DNA"/>
</dbReference>
<protein>
    <submittedName>
        <fullName evidence="2">Uncharacterized protein</fullName>
    </submittedName>
</protein>
<evidence type="ECO:0000313" key="3">
    <source>
        <dbReference type="Proteomes" id="UP001497444"/>
    </source>
</evidence>
<keyword evidence="3" id="KW-1185">Reference proteome</keyword>
<feature type="region of interest" description="Disordered" evidence="1">
    <location>
        <begin position="42"/>
        <end position="65"/>
    </location>
</feature>
<accession>A0ABP0WX57</accession>
<proteinExistence type="predicted"/>
<feature type="compositionally biased region" description="Polar residues" evidence="1">
    <location>
        <begin position="42"/>
        <end position="59"/>
    </location>
</feature>
<reference evidence="2" key="1">
    <citation type="submission" date="2024-02" db="EMBL/GenBank/DDBJ databases">
        <authorList>
            <consortium name="ELIXIR-Norway"/>
            <consortium name="Elixir Norway"/>
        </authorList>
    </citation>
    <scope>NUCLEOTIDE SEQUENCE</scope>
</reference>
<evidence type="ECO:0000313" key="2">
    <source>
        <dbReference type="EMBL" id="CAK9271443.1"/>
    </source>
</evidence>